<accession>A0ABY2LUR3</accession>
<dbReference type="PANTHER" id="PTHR46470">
    <property type="entry name" value="N-ACYLNEURAMINATE-9-PHOSPHATASE"/>
    <property type="match status" value="1"/>
</dbReference>
<dbReference type="Gene3D" id="3.40.50.1000">
    <property type="entry name" value="HAD superfamily/HAD-like"/>
    <property type="match status" value="1"/>
</dbReference>
<organism evidence="5 6">
    <name type="scientific">Leptospira montravelensis</name>
    <dbReference type="NCBI Taxonomy" id="2484961"/>
    <lineage>
        <taxon>Bacteria</taxon>
        <taxon>Pseudomonadati</taxon>
        <taxon>Spirochaetota</taxon>
        <taxon>Spirochaetia</taxon>
        <taxon>Leptospirales</taxon>
        <taxon>Leptospiraceae</taxon>
        <taxon>Leptospira</taxon>
    </lineage>
</organism>
<dbReference type="SFLD" id="SFLDS00003">
    <property type="entry name" value="Haloacid_Dehalogenase"/>
    <property type="match status" value="1"/>
</dbReference>
<dbReference type="Pfam" id="PF00702">
    <property type="entry name" value="Hydrolase"/>
    <property type="match status" value="1"/>
</dbReference>
<dbReference type="InterPro" id="IPR023214">
    <property type="entry name" value="HAD_sf"/>
</dbReference>
<dbReference type="Proteomes" id="UP000297465">
    <property type="component" value="Unassembled WGS sequence"/>
</dbReference>
<protein>
    <submittedName>
        <fullName evidence="5">HAD family hydrolase</fullName>
    </submittedName>
</protein>
<evidence type="ECO:0000256" key="4">
    <source>
        <dbReference type="ARBA" id="ARBA00022842"/>
    </source>
</evidence>
<dbReference type="InterPro" id="IPR051400">
    <property type="entry name" value="HAD-like_hydrolase"/>
</dbReference>
<evidence type="ECO:0000313" key="6">
    <source>
        <dbReference type="Proteomes" id="UP000297465"/>
    </source>
</evidence>
<keyword evidence="6" id="KW-1185">Reference proteome</keyword>
<dbReference type="NCBIfam" id="TIGR01509">
    <property type="entry name" value="HAD-SF-IA-v3"/>
    <property type="match status" value="1"/>
</dbReference>
<name>A0ABY2LUR3_9LEPT</name>
<dbReference type="Gene3D" id="1.10.150.520">
    <property type="match status" value="1"/>
</dbReference>
<evidence type="ECO:0000256" key="3">
    <source>
        <dbReference type="ARBA" id="ARBA00022801"/>
    </source>
</evidence>
<dbReference type="InterPro" id="IPR036412">
    <property type="entry name" value="HAD-like_sf"/>
</dbReference>
<dbReference type="GO" id="GO:0016787">
    <property type="term" value="F:hydrolase activity"/>
    <property type="evidence" value="ECO:0007669"/>
    <property type="project" value="UniProtKB-KW"/>
</dbReference>
<dbReference type="NCBIfam" id="TIGR01549">
    <property type="entry name" value="HAD-SF-IA-v1"/>
    <property type="match status" value="1"/>
</dbReference>
<proteinExistence type="predicted"/>
<sequence>MLKAVLFDLDDTLYAYNPCHEEGINQLVSYLTLAWGLKKEDVLAKYESSRRIVHDQLKETAASHHRLLYMTKLCESFDKNPITYAKYLEEVYWKGYFSRMELNENVIPIFDDLVKRNVKIAIVTDLVAEIQYRKILYLGLEDYINVIVTSEEAGADKPNPAIFNLALNKLNLNSPDNVVFVGDSYSKDIFGANSVGIKAFWISNDTDPQKSNPMMIRVSDLKTLRGVIFDHV</sequence>
<dbReference type="SFLD" id="SFLDG01129">
    <property type="entry name" value="C1.5:_HAD__Beta-PGM__Phosphata"/>
    <property type="match status" value="1"/>
</dbReference>
<evidence type="ECO:0000313" key="5">
    <source>
        <dbReference type="EMBL" id="TGL05466.1"/>
    </source>
</evidence>
<comment type="caution">
    <text evidence="5">The sequence shown here is derived from an EMBL/GenBank/DDBJ whole genome shotgun (WGS) entry which is preliminary data.</text>
</comment>
<evidence type="ECO:0000256" key="2">
    <source>
        <dbReference type="ARBA" id="ARBA00022723"/>
    </source>
</evidence>
<reference evidence="6" key="1">
    <citation type="journal article" date="2019" name="PLoS Negl. Trop. Dis.">
        <title>Revisiting the worldwide diversity of Leptospira species in the environment.</title>
        <authorList>
            <person name="Vincent A.T."/>
            <person name="Schiettekatte O."/>
            <person name="Bourhy P."/>
            <person name="Veyrier F.J."/>
            <person name="Picardeau M."/>
        </authorList>
    </citation>
    <scope>NUCLEOTIDE SEQUENCE [LARGE SCALE GENOMIC DNA]</scope>
    <source>
        <strain evidence="6">201800278</strain>
    </source>
</reference>
<dbReference type="EMBL" id="RQFO01000004">
    <property type="protein sequence ID" value="TGL05466.1"/>
    <property type="molecule type" value="Genomic_DNA"/>
</dbReference>
<comment type="cofactor">
    <cofactor evidence="1">
        <name>Mg(2+)</name>
        <dbReference type="ChEBI" id="CHEBI:18420"/>
    </cofactor>
</comment>
<evidence type="ECO:0000256" key="1">
    <source>
        <dbReference type="ARBA" id="ARBA00001946"/>
    </source>
</evidence>
<dbReference type="SUPFAM" id="SSF56784">
    <property type="entry name" value="HAD-like"/>
    <property type="match status" value="1"/>
</dbReference>
<dbReference type="PRINTS" id="PR00413">
    <property type="entry name" value="HADHALOGNASE"/>
</dbReference>
<dbReference type="InterPro" id="IPR006439">
    <property type="entry name" value="HAD-SF_hydro_IA"/>
</dbReference>
<keyword evidence="2" id="KW-0479">Metal-binding</keyword>
<keyword evidence="4" id="KW-0460">Magnesium</keyword>
<keyword evidence="3 5" id="KW-0378">Hydrolase</keyword>
<dbReference type="PANTHER" id="PTHR46470:SF2">
    <property type="entry name" value="GLYCERALDEHYDE 3-PHOSPHATE PHOSPHATASE"/>
    <property type="match status" value="1"/>
</dbReference>
<gene>
    <name evidence="5" type="ORF">EHQ31_01735</name>
</gene>